<accession>A0A336JZT5</accession>
<dbReference type="SUPFAM" id="SSF54928">
    <property type="entry name" value="RNA-binding domain, RBD"/>
    <property type="match status" value="1"/>
</dbReference>
<protein>
    <submittedName>
        <fullName evidence="1">CSON006045 protein</fullName>
    </submittedName>
</protein>
<dbReference type="AlphaFoldDB" id="A0A336JZT5"/>
<dbReference type="Gene3D" id="3.30.70.330">
    <property type="match status" value="1"/>
</dbReference>
<dbReference type="PANTHER" id="PTHR20957:SF0">
    <property type="entry name" value="RNA-BINDING PROTEIN 48"/>
    <property type="match status" value="1"/>
</dbReference>
<dbReference type="GO" id="GO:0003676">
    <property type="term" value="F:nucleic acid binding"/>
    <property type="evidence" value="ECO:0007669"/>
    <property type="project" value="InterPro"/>
</dbReference>
<dbReference type="InterPro" id="IPR035979">
    <property type="entry name" value="RBD_domain_sf"/>
</dbReference>
<dbReference type="InterPro" id="IPR039599">
    <property type="entry name" value="RBM48"/>
</dbReference>
<dbReference type="InterPro" id="IPR012677">
    <property type="entry name" value="Nucleotide-bd_a/b_plait_sf"/>
</dbReference>
<evidence type="ECO:0000313" key="2">
    <source>
        <dbReference type="EMBL" id="SSX18013.1"/>
    </source>
</evidence>
<dbReference type="PANTHER" id="PTHR20957">
    <property type="entry name" value="RNA-BINDING PROTEIN 48"/>
    <property type="match status" value="1"/>
</dbReference>
<gene>
    <name evidence="1" type="primary">CSON006045</name>
</gene>
<organism evidence="1">
    <name type="scientific">Culicoides sonorensis</name>
    <name type="common">Biting midge</name>
    <dbReference type="NCBI Taxonomy" id="179676"/>
    <lineage>
        <taxon>Eukaryota</taxon>
        <taxon>Metazoa</taxon>
        <taxon>Ecdysozoa</taxon>
        <taxon>Arthropoda</taxon>
        <taxon>Hexapoda</taxon>
        <taxon>Insecta</taxon>
        <taxon>Pterygota</taxon>
        <taxon>Neoptera</taxon>
        <taxon>Endopterygota</taxon>
        <taxon>Diptera</taxon>
        <taxon>Nematocera</taxon>
        <taxon>Chironomoidea</taxon>
        <taxon>Ceratopogonidae</taxon>
        <taxon>Ceratopogoninae</taxon>
        <taxon>Culicoides</taxon>
        <taxon>Monoculicoides</taxon>
    </lineage>
</organism>
<dbReference type="GO" id="GO:0005654">
    <property type="term" value="C:nucleoplasm"/>
    <property type="evidence" value="ECO:0007669"/>
    <property type="project" value="TreeGrafter"/>
</dbReference>
<dbReference type="EMBL" id="UFQT01000022">
    <property type="protein sequence ID" value="SSX18013.1"/>
    <property type="molecule type" value="Genomic_DNA"/>
</dbReference>
<reference evidence="2" key="2">
    <citation type="submission" date="2018-07" db="EMBL/GenBank/DDBJ databases">
        <authorList>
            <person name="Quirk P.G."/>
            <person name="Krulwich T.A."/>
        </authorList>
    </citation>
    <scope>NUCLEOTIDE SEQUENCE</scope>
</reference>
<name>A0A336JZT5_CULSO</name>
<proteinExistence type="predicted"/>
<sequence>MEKFPSSLKHHERQEYCKTRARYRNGKELKAVKVYSVINESRHLYIFGVPRINLKNDLKRLLEKCGTITHIENISDEITKAGVKLELFTDCFHVRFEKEESARKAKRFNDARNFMGGILHISYAVERETVDETRAKLNKRRMEVKFRIKKNEKERHQEVQIENHGTKRKLPFEDETHVSKRPTANACPI</sequence>
<evidence type="ECO:0000313" key="1">
    <source>
        <dbReference type="EMBL" id="SSW97627.1"/>
    </source>
</evidence>
<dbReference type="EMBL" id="UFQS01000022">
    <property type="protein sequence ID" value="SSW97627.1"/>
    <property type="molecule type" value="Genomic_DNA"/>
</dbReference>
<reference evidence="1" key="1">
    <citation type="submission" date="2018-04" db="EMBL/GenBank/DDBJ databases">
        <authorList>
            <person name="Go L.Y."/>
            <person name="Mitchell J.A."/>
        </authorList>
    </citation>
    <scope>NUCLEOTIDE SEQUENCE</scope>
    <source>
        <tissue evidence="1">Whole organism</tissue>
    </source>
</reference>
<dbReference type="VEuPathDB" id="VectorBase:CSON006045"/>